<dbReference type="Proteomes" id="UP000298652">
    <property type="component" value="Chromosome 9"/>
</dbReference>
<organism evidence="2 3">
    <name type="scientific">Setaria viridis</name>
    <name type="common">Green bristlegrass</name>
    <name type="synonym">Setaria italica subsp. viridis</name>
    <dbReference type="NCBI Taxonomy" id="4556"/>
    <lineage>
        <taxon>Eukaryota</taxon>
        <taxon>Viridiplantae</taxon>
        <taxon>Streptophyta</taxon>
        <taxon>Embryophyta</taxon>
        <taxon>Tracheophyta</taxon>
        <taxon>Spermatophyta</taxon>
        <taxon>Magnoliopsida</taxon>
        <taxon>Liliopsida</taxon>
        <taxon>Poales</taxon>
        <taxon>Poaceae</taxon>
        <taxon>PACMAD clade</taxon>
        <taxon>Panicoideae</taxon>
        <taxon>Panicodae</taxon>
        <taxon>Paniceae</taxon>
        <taxon>Cenchrinae</taxon>
        <taxon>Setaria</taxon>
    </lineage>
</organism>
<dbReference type="EMBL" id="CM016560">
    <property type="protein sequence ID" value="TKV97939.1"/>
    <property type="molecule type" value="Genomic_DNA"/>
</dbReference>
<gene>
    <name evidence="2" type="ORF">SEVIR_9G526701v2</name>
</gene>
<dbReference type="EMBL" id="CM016560">
    <property type="protein sequence ID" value="TKV97938.1"/>
    <property type="molecule type" value="Genomic_DNA"/>
</dbReference>
<sequence>MPMRPKRTNLGAGTHGPGRRRARRGSNSIANGIVSCAAALRHPRRWAPGALTHPRRRCLLQHPQELVPSAAAAREGIRPG</sequence>
<evidence type="ECO:0000256" key="1">
    <source>
        <dbReference type="SAM" id="MobiDB-lite"/>
    </source>
</evidence>
<dbReference type="Gramene" id="TKV97939">
    <property type="protein sequence ID" value="TKV97939"/>
    <property type="gene ID" value="SEVIR_9G526701v2"/>
</dbReference>
<keyword evidence="3" id="KW-1185">Reference proteome</keyword>
<proteinExistence type="predicted"/>
<accession>A0A4U6T7X3</accession>
<dbReference type="Gramene" id="TKV97938">
    <property type="protein sequence ID" value="TKV97938"/>
    <property type="gene ID" value="SEVIR_9G526701v2"/>
</dbReference>
<reference evidence="2 3" key="1">
    <citation type="submission" date="2019-03" db="EMBL/GenBank/DDBJ databases">
        <title>WGS assembly of Setaria viridis.</title>
        <authorList>
            <person name="Huang P."/>
            <person name="Jenkins J."/>
            <person name="Grimwood J."/>
            <person name="Barry K."/>
            <person name="Healey A."/>
            <person name="Mamidi S."/>
            <person name="Sreedasyam A."/>
            <person name="Shu S."/>
            <person name="Feldman M."/>
            <person name="Wu J."/>
            <person name="Yu Y."/>
            <person name="Chen C."/>
            <person name="Johnson J."/>
            <person name="Rokhsar D."/>
            <person name="Baxter I."/>
            <person name="Schmutz J."/>
            <person name="Brutnell T."/>
            <person name="Kellogg E."/>
        </authorList>
    </citation>
    <scope>NUCLEOTIDE SEQUENCE [LARGE SCALE GENOMIC DNA]</scope>
    <source>
        <strain evidence="3">cv. A10</strain>
    </source>
</reference>
<name>A0A4U6T7X3_SETVI</name>
<feature type="region of interest" description="Disordered" evidence="1">
    <location>
        <begin position="1"/>
        <end position="29"/>
    </location>
</feature>
<evidence type="ECO:0000313" key="3">
    <source>
        <dbReference type="Proteomes" id="UP000298652"/>
    </source>
</evidence>
<dbReference type="AlphaFoldDB" id="A0A4U6T7X3"/>
<evidence type="ECO:0000313" key="2">
    <source>
        <dbReference type="EMBL" id="TKV97939.1"/>
    </source>
</evidence>
<protein>
    <submittedName>
        <fullName evidence="2">Uncharacterized protein</fullName>
    </submittedName>
</protein>